<keyword evidence="3 6" id="KW-0645">Protease</keyword>
<organism evidence="10 11">
    <name type="scientific">Kineococcus gynurae</name>
    <dbReference type="NCBI Taxonomy" id="452979"/>
    <lineage>
        <taxon>Bacteria</taxon>
        <taxon>Bacillati</taxon>
        <taxon>Actinomycetota</taxon>
        <taxon>Actinomycetes</taxon>
        <taxon>Kineosporiales</taxon>
        <taxon>Kineosporiaceae</taxon>
        <taxon>Kineococcus</taxon>
    </lineage>
</organism>
<evidence type="ECO:0000256" key="1">
    <source>
        <dbReference type="ARBA" id="ARBA00002521"/>
    </source>
</evidence>
<proteinExistence type="inferred from homology"/>
<dbReference type="Gene3D" id="3.90.230.10">
    <property type="entry name" value="Creatinase/methionine aminopeptidase superfamily"/>
    <property type="match status" value="1"/>
</dbReference>
<dbReference type="Pfam" id="PF00557">
    <property type="entry name" value="Peptidase_M24"/>
    <property type="match status" value="1"/>
</dbReference>
<dbReference type="InterPro" id="IPR036005">
    <property type="entry name" value="Creatinase/aminopeptidase-like"/>
</dbReference>
<dbReference type="EMBL" id="JBHMDM010000004">
    <property type="protein sequence ID" value="MFB9376768.1"/>
    <property type="molecule type" value="Genomic_DNA"/>
</dbReference>
<keyword evidence="5 6" id="KW-0378">Hydrolase</keyword>
<feature type="binding site" evidence="6">
    <location>
        <position position="83"/>
    </location>
    <ligand>
        <name>substrate</name>
    </ligand>
</feature>
<comment type="subunit">
    <text evidence="6">Monomer.</text>
</comment>
<dbReference type="InterPro" id="IPR002467">
    <property type="entry name" value="Pept_M24A_MAP1"/>
</dbReference>
<comment type="function">
    <text evidence="1 6">Removes the N-terminal methionine from nascent proteins. The N-terminal methionine is often cleaved when the second residue in the primary sequence is small and uncharged (Met-Ala-, Cys, Gly, Pro, Ser, Thr, or Val). Requires deformylation of the N(alpha)-formylated initiator methionine before it can be hydrolyzed.</text>
</comment>
<dbReference type="SUPFAM" id="SSF55920">
    <property type="entry name" value="Creatinase/aminopeptidase"/>
    <property type="match status" value="1"/>
</dbReference>
<keyword evidence="11" id="KW-1185">Reference proteome</keyword>
<dbReference type="EC" id="3.4.11.18" evidence="6 7"/>
<feature type="binding site" evidence="6">
    <location>
        <position position="111"/>
    </location>
    <ligand>
        <name>a divalent metal cation</name>
        <dbReference type="ChEBI" id="CHEBI:60240"/>
        <label>1</label>
    </ligand>
</feature>
<dbReference type="Proteomes" id="UP001589748">
    <property type="component" value="Unassembled WGS sequence"/>
</dbReference>
<gene>
    <name evidence="6 10" type="primary">map</name>
    <name evidence="10" type="ORF">ACFFVI_07280</name>
</gene>
<dbReference type="NCBIfam" id="TIGR00500">
    <property type="entry name" value="met_pdase_I"/>
    <property type="match status" value="1"/>
</dbReference>
<dbReference type="HAMAP" id="MF_01974">
    <property type="entry name" value="MetAP_1"/>
    <property type="match status" value="1"/>
</dbReference>
<name>A0ABV5LRP6_9ACTN</name>
<feature type="binding site" evidence="6">
    <location>
        <position position="207"/>
    </location>
    <ligand>
        <name>a divalent metal cation</name>
        <dbReference type="ChEBI" id="CHEBI:60240"/>
        <label>2</label>
        <note>catalytic</note>
    </ligand>
</feature>
<evidence type="ECO:0000256" key="7">
    <source>
        <dbReference type="RuleBase" id="RU003653"/>
    </source>
</evidence>
<dbReference type="InterPro" id="IPR000994">
    <property type="entry name" value="Pept_M24"/>
</dbReference>
<evidence type="ECO:0000256" key="6">
    <source>
        <dbReference type="HAMAP-Rule" id="MF_01974"/>
    </source>
</evidence>
<comment type="similarity">
    <text evidence="6">Belongs to the peptidase M24A family. Methionine aminopeptidase type 1 subfamily.</text>
</comment>
<evidence type="ECO:0000313" key="11">
    <source>
        <dbReference type="Proteomes" id="UP001589748"/>
    </source>
</evidence>
<dbReference type="InterPro" id="IPR001714">
    <property type="entry name" value="Pept_M24_MAP"/>
</dbReference>
<feature type="binding site" evidence="6">
    <location>
        <position position="181"/>
    </location>
    <ligand>
        <name>substrate</name>
    </ligand>
</feature>
<protein>
    <recommendedName>
        <fullName evidence="6 7">Methionine aminopeptidase</fullName>
        <shortName evidence="6">MAP</shortName>
        <shortName evidence="6">MetAP</shortName>
        <ecNumber evidence="6 7">3.4.11.18</ecNumber>
    </recommendedName>
    <alternativeName>
        <fullName evidence="6">Peptidase M</fullName>
    </alternativeName>
</protein>
<evidence type="ECO:0000256" key="2">
    <source>
        <dbReference type="ARBA" id="ARBA00022438"/>
    </source>
</evidence>
<evidence type="ECO:0000256" key="3">
    <source>
        <dbReference type="ARBA" id="ARBA00022670"/>
    </source>
</evidence>
<evidence type="ECO:0000256" key="5">
    <source>
        <dbReference type="ARBA" id="ARBA00022801"/>
    </source>
</evidence>
<evidence type="ECO:0000256" key="4">
    <source>
        <dbReference type="ARBA" id="ARBA00022723"/>
    </source>
</evidence>
<evidence type="ECO:0000313" key="10">
    <source>
        <dbReference type="EMBL" id="MFB9376768.1"/>
    </source>
</evidence>
<comment type="cofactor">
    <cofactor evidence="6">
        <name>Co(2+)</name>
        <dbReference type="ChEBI" id="CHEBI:48828"/>
    </cofactor>
    <cofactor evidence="6">
        <name>Zn(2+)</name>
        <dbReference type="ChEBI" id="CHEBI:29105"/>
    </cofactor>
    <cofactor evidence="6">
        <name>Mn(2+)</name>
        <dbReference type="ChEBI" id="CHEBI:29035"/>
    </cofactor>
    <cofactor evidence="6">
        <name>Fe(2+)</name>
        <dbReference type="ChEBI" id="CHEBI:29033"/>
    </cofactor>
    <text evidence="6">Binds 2 divalent metal cations per subunit. Has a high-affinity and a low affinity metal-binding site. The true nature of the physiological cofactor is under debate. The enzyme is active with cobalt, zinc, manganese or divalent iron ions. Most likely, methionine aminopeptidases function as mononuclear Fe(2+)-metalloproteases under physiological conditions, and the catalytically relevant metal-binding site has been assigned to the histidine-containing high-affinity site.</text>
</comment>
<feature type="binding site" evidence="6">
    <location>
        <position position="239"/>
    </location>
    <ligand>
        <name>a divalent metal cation</name>
        <dbReference type="ChEBI" id="CHEBI:60240"/>
        <label>2</label>
        <note>catalytic</note>
    </ligand>
</feature>
<reference evidence="10 11" key="1">
    <citation type="submission" date="2024-09" db="EMBL/GenBank/DDBJ databases">
        <authorList>
            <person name="Sun Q."/>
            <person name="Mori K."/>
        </authorList>
    </citation>
    <scope>NUCLEOTIDE SEQUENCE [LARGE SCALE GENOMIC DNA]</scope>
    <source>
        <strain evidence="10 11">TISTR 1856</strain>
    </source>
</reference>
<comment type="catalytic activity">
    <reaction evidence="6 7">
        <text>Release of N-terminal amino acids, preferentially methionine, from peptides and arylamides.</text>
        <dbReference type="EC" id="3.4.11.18"/>
    </reaction>
</comment>
<feature type="binding site" evidence="6">
    <location>
        <position position="174"/>
    </location>
    <ligand>
        <name>a divalent metal cation</name>
        <dbReference type="ChEBI" id="CHEBI:60240"/>
        <label>2</label>
        <note>catalytic</note>
    </ligand>
</feature>
<dbReference type="PRINTS" id="PR00599">
    <property type="entry name" value="MAPEPTIDASE"/>
</dbReference>
<accession>A0ABV5LRP6</accession>
<sequence>MVELKTPGEIEAMRAAGIVVADALAAARTAAAPGVSLRELDEAARAVLAAAGATSPFLGYQPRFAPVPFDGVLCLSVNDAVLHGLPTDYRLQEGDLLCVDGGATLDGWTGDSATTFSVGEPRPGDTALVETTRSALHAGIAAAVPGNRIGDISAAIAAIGHAGGCGINTQFGGHGVGRTMHEEPSVPNDGRAGRGLVLRPGLVIAIEPWFLAGGRPEIVTDPDGWTLRSADGSSGAHEEHTVAVTEDGPRVLTAPRD</sequence>
<dbReference type="GO" id="GO:0004239">
    <property type="term" value="F:initiator methionyl aminopeptidase activity"/>
    <property type="evidence" value="ECO:0007669"/>
    <property type="project" value="UniProtKB-EC"/>
</dbReference>
<evidence type="ECO:0000256" key="8">
    <source>
        <dbReference type="SAM" id="MobiDB-lite"/>
    </source>
</evidence>
<comment type="caution">
    <text evidence="10">The sequence shown here is derived from an EMBL/GenBank/DDBJ whole genome shotgun (WGS) entry which is preliminary data.</text>
</comment>
<feature type="binding site" evidence="6">
    <location>
        <position position="100"/>
    </location>
    <ligand>
        <name>a divalent metal cation</name>
        <dbReference type="ChEBI" id="CHEBI:60240"/>
        <label>1</label>
    </ligand>
</feature>
<keyword evidence="2 6" id="KW-0031">Aminopeptidase</keyword>
<dbReference type="PANTHER" id="PTHR43330">
    <property type="entry name" value="METHIONINE AMINOPEPTIDASE"/>
    <property type="match status" value="1"/>
</dbReference>
<keyword evidence="4 6" id="KW-0479">Metal-binding</keyword>
<feature type="binding site" evidence="6">
    <location>
        <position position="239"/>
    </location>
    <ligand>
        <name>a divalent metal cation</name>
        <dbReference type="ChEBI" id="CHEBI:60240"/>
        <label>1</label>
    </ligand>
</feature>
<evidence type="ECO:0000259" key="9">
    <source>
        <dbReference type="Pfam" id="PF00557"/>
    </source>
</evidence>
<feature type="domain" description="Peptidase M24" evidence="9">
    <location>
        <begin position="11"/>
        <end position="246"/>
    </location>
</feature>
<feature type="region of interest" description="Disordered" evidence="8">
    <location>
        <begin position="227"/>
        <end position="257"/>
    </location>
</feature>
<feature type="binding site" evidence="6">
    <location>
        <position position="111"/>
    </location>
    <ligand>
        <name>a divalent metal cation</name>
        <dbReference type="ChEBI" id="CHEBI:60240"/>
        <label>2</label>
        <note>catalytic</note>
    </ligand>
</feature>
<dbReference type="RefSeq" id="WP_380135805.1">
    <property type="nucleotide sequence ID" value="NZ_JBHLUI010000003.1"/>
</dbReference>
<dbReference type="PANTHER" id="PTHR43330:SF27">
    <property type="entry name" value="METHIONINE AMINOPEPTIDASE"/>
    <property type="match status" value="1"/>
</dbReference>